<evidence type="ECO:0000256" key="2">
    <source>
        <dbReference type="ARBA" id="ARBA00022737"/>
    </source>
</evidence>
<dbReference type="PROSITE" id="PS51897">
    <property type="entry name" value="ANNEXIN_2"/>
    <property type="match status" value="4"/>
</dbReference>
<dbReference type="FunFam" id="1.10.220.10:FF:000001">
    <property type="entry name" value="Annexin"/>
    <property type="match status" value="1"/>
</dbReference>
<evidence type="ECO:0000256" key="7">
    <source>
        <dbReference type="SAM" id="MobiDB-lite"/>
    </source>
</evidence>
<dbReference type="SUPFAM" id="SSF47874">
    <property type="entry name" value="Annexin"/>
    <property type="match status" value="1"/>
</dbReference>
<dbReference type="InterPro" id="IPR018502">
    <property type="entry name" value="Annexin_repeat"/>
</dbReference>
<name>A0A9J6CN32_POLVA</name>
<sequence length="406" mass="46362">MYPNYPNSNQPYPNMPQYPNQMPPYPDNNQQYFPQMPGMPQYQMQPQYNPMQQQYPPQMSTGQFDQSYQQVHHYQQQQQPAMSVQLARSRPTVTPAANFDAANDASILRKAMKGFGTDEAAIINVLCRRPSHQRIEIAKAFKTAYGKDLIENIRKETSGNFERVLVALLTPKIQYYCEELYEAMEGQGTDEDVLIEVLCGGLPNKEVQAITQEYQRLYGKTLENALKEETSYSFKRLLVSLSTGNRDESTHVDLNSARNDAQALKDAGVNRFGTDESEFNRILCLRNFHQIRLVAEEYEKMTGNSLEKDIKKEFSGDVEEGMVSVLRAAVNQPLFFAKRIHKAVAGFGTDDRALIRLCVTRSEIDMIDIKEEYQKKYGESLRDAIKGDTSGHYKHALYVLIGENKS</sequence>
<keyword evidence="9" id="KW-1185">Reference proteome</keyword>
<evidence type="ECO:0000256" key="3">
    <source>
        <dbReference type="ARBA" id="ARBA00022837"/>
    </source>
</evidence>
<dbReference type="GO" id="GO:0005886">
    <property type="term" value="C:plasma membrane"/>
    <property type="evidence" value="ECO:0007669"/>
    <property type="project" value="TreeGrafter"/>
</dbReference>
<keyword evidence="4 6" id="KW-0041">Annexin</keyword>
<dbReference type="GO" id="GO:0005634">
    <property type="term" value="C:nucleus"/>
    <property type="evidence" value="ECO:0007669"/>
    <property type="project" value="TreeGrafter"/>
</dbReference>
<dbReference type="GO" id="GO:0001786">
    <property type="term" value="F:phosphatidylserine binding"/>
    <property type="evidence" value="ECO:0007669"/>
    <property type="project" value="TreeGrafter"/>
</dbReference>
<dbReference type="PANTHER" id="PTHR10502:SF102">
    <property type="entry name" value="ANNEXIN B11"/>
    <property type="match status" value="1"/>
</dbReference>
<evidence type="ECO:0000256" key="4">
    <source>
        <dbReference type="ARBA" id="ARBA00023216"/>
    </source>
</evidence>
<protein>
    <recommendedName>
        <fullName evidence="6">Annexin</fullName>
    </recommendedName>
</protein>
<dbReference type="FunFam" id="1.10.220.10:FF:000002">
    <property type="entry name" value="Annexin"/>
    <property type="match status" value="1"/>
</dbReference>
<reference evidence="8" key="1">
    <citation type="submission" date="2021-03" db="EMBL/GenBank/DDBJ databases">
        <title>Chromosome level genome of the anhydrobiotic midge Polypedilum vanderplanki.</title>
        <authorList>
            <person name="Yoshida Y."/>
            <person name="Kikawada T."/>
            <person name="Gusev O."/>
        </authorList>
    </citation>
    <scope>NUCLEOTIDE SEQUENCE</scope>
    <source>
        <strain evidence="8">NIAS01</strain>
        <tissue evidence="8">Whole body or cell culture</tissue>
    </source>
</reference>
<dbReference type="PRINTS" id="PR00196">
    <property type="entry name" value="ANNEXIN"/>
</dbReference>
<keyword evidence="3 6" id="KW-0106">Calcium</keyword>
<keyword evidence="5 6" id="KW-0111">Calcium/phospholipid-binding</keyword>
<dbReference type="InterPro" id="IPR037104">
    <property type="entry name" value="Annexin_sf"/>
</dbReference>
<dbReference type="GO" id="GO:0012506">
    <property type="term" value="C:vesicle membrane"/>
    <property type="evidence" value="ECO:0007669"/>
    <property type="project" value="TreeGrafter"/>
</dbReference>
<dbReference type="GO" id="GO:0005509">
    <property type="term" value="F:calcium ion binding"/>
    <property type="evidence" value="ECO:0007669"/>
    <property type="project" value="InterPro"/>
</dbReference>
<dbReference type="InterPro" id="IPR001464">
    <property type="entry name" value="Annexin"/>
</dbReference>
<dbReference type="Gene3D" id="1.10.220.10">
    <property type="entry name" value="Annexin"/>
    <property type="match status" value="4"/>
</dbReference>
<dbReference type="PROSITE" id="PS00223">
    <property type="entry name" value="ANNEXIN_1"/>
    <property type="match status" value="1"/>
</dbReference>
<comment type="similarity">
    <text evidence="1 6">Belongs to the annexin family.</text>
</comment>
<feature type="compositionally biased region" description="Pro residues" evidence="7">
    <location>
        <begin position="13"/>
        <end position="26"/>
    </location>
</feature>
<dbReference type="Proteomes" id="UP001107558">
    <property type="component" value="Chromosome 1"/>
</dbReference>
<dbReference type="AlphaFoldDB" id="A0A9J6CN32"/>
<evidence type="ECO:0000256" key="6">
    <source>
        <dbReference type="RuleBase" id="RU003540"/>
    </source>
</evidence>
<dbReference type="PANTHER" id="PTHR10502">
    <property type="entry name" value="ANNEXIN"/>
    <property type="match status" value="1"/>
</dbReference>
<accession>A0A9J6CN32</accession>
<comment type="domain">
    <text evidence="6">A pair of annexin repeats may form one binding site for calcium and phospholipid.</text>
</comment>
<dbReference type="FunFam" id="1.10.220.10:FF:000005">
    <property type="entry name" value="Annexin"/>
    <property type="match status" value="1"/>
</dbReference>
<feature type="compositionally biased region" description="Low complexity" evidence="7">
    <location>
        <begin position="27"/>
        <end position="59"/>
    </location>
</feature>
<dbReference type="SMART" id="SM00335">
    <property type="entry name" value="ANX"/>
    <property type="match status" value="4"/>
</dbReference>
<dbReference type="EMBL" id="JADBJN010000001">
    <property type="protein sequence ID" value="KAG5683035.1"/>
    <property type="molecule type" value="Genomic_DNA"/>
</dbReference>
<evidence type="ECO:0000313" key="8">
    <source>
        <dbReference type="EMBL" id="KAG5683035.1"/>
    </source>
</evidence>
<organism evidence="8 9">
    <name type="scientific">Polypedilum vanderplanki</name>
    <name type="common">Sleeping chironomid midge</name>
    <dbReference type="NCBI Taxonomy" id="319348"/>
    <lineage>
        <taxon>Eukaryota</taxon>
        <taxon>Metazoa</taxon>
        <taxon>Ecdysozoa</taxon>
        <taxon>Arthropoda</taxon>
        <taxon>Hexapoda</taxon>
        <taxon>Insecta</taxon>
        <taxon>Pterygota</taxon>
        <taxon>Neoptera</taxon>
        <taxon>Endopterygota</taxon>
        <taxon>Diptera</taxon>
        <taxon>Nematocera</taxon>
        <taxon>Chironomoidea</taxon>
        <taxon>Chironomidae</taxon>
        <taxon>Chironominae</taxon>
        <taxon>Polypedilum</taxon>
        <taxon>Polypedilum</taxon>
    </lineage>
</organism>
<dbReference type="FunFam" id="1.10.220.10:FF:000004">
    <property type="entry name" value="Annexin"/>
    <property type="match status" value="1"/>
</dbReference>
<proteinExistence type="inferred from homology"/>
<evidence type="ECO:0000256" key="1">
    <source>
        <dbReference type="ARBA" id="ARBA00007831"/>
    </source>
</evidence>
<feature type="compositionally biased region" description="Low complexity" evidence="7">
    <location>
        <begin position="1"/>
        <end position="12"/>
    </location>
</feature>
<dbReference type="OrthoDB" id="7780576at2759"/>
<dbReference type="InterPro" id="IPR018252">
    <property type="entry name" value="Annexin_repeat_CS"/>
</dbReference>
<evidence type="ECO:0000256" key="5">
    <source>
        <dbReference type="ARBA" id="ARBA00023302"/>
    </source>
</evidence>
<dbReference type="GO" id="GO:0005737">
    <property type="term" value="C:cytoplasm"/>
    <property type="evidence" value="ECO:0007669"/>
    <property type="project" value="TreeGrafter"/>
</dbReference>
<evidence type="ECO:0000313" key="9">
    <source>
        <dbReference type="Proteomes" id="UP001107558"/>
    </source>
</evidence>
<feature type="region of interest" description="Disordered" evidence="7">
    <location>
        <begin position="1"/>
        <end position="81"/>
    </location>
</feature>
<comment type="caution">
    <text evidence="8">The sequence shown here is derived from an EMBL/GenBank/DDBJ whole genome shotgun (WGS) entry which is preliminary data.</text>
</comment>
<gene>
    <name evidence="8" type="ORF">PVAND_012342</name>
</gene>
<dbReference type="GO" id="GO:0005544">
    <property type="term" value="F:calcium-dependent phospholipid binding"/>
    <property type="evidence" value="ECO:0007669"/>
    <property type="project" value="UniProtKB-KW"/>
</dbReference>
<feature type="compositionally biased region" description="Low complexity" evidence="7">
    <location>
        <begin position="66"/>
        <end position="79"/>
    </location>
</feature>
<keyword evidence="2 6" id="KW-0677">Repeat</keyword>
<dbReference type="Pfam" id="PF00191">
    <property type="entry name" value="Annexin"/>
    <property type="match status" value="4"/>
</dbReference>